<feature type="region of interest" description="Disordered" evidence="1">
    <location>
        <begin position="908"/>
        <end position="937"/>
    </location>
</feature>
<gene>
    <name evidence="2" type="ORF">A4X09_0g4976</name>
</gene>
<evidence type="ECO:0000313" key="2">
    <source>
        <dbReference type="EMBL" id="KAE8267367.1"/>
    </source>
</evidence>
<dbReference type="EMBL" id="LWDG02000233">
    <property type="protein sequence ID" value="KAE8267367.1"/>
    <property type="molecule type" value="Genomic_DNA"/>
</dbReference>
<feature type="region of interest" description="Disordered" evidence="1">
    <location>
        <begin position="1130"/>
        <end position="1152"/>
    </location>
</feature>
<dbReference type="Proteomes" id="UP000078113">
    <property type="component" value="Unassembled WGS sequence"/>
</dbReference>
<proteinExistence type="predicted"/>
<sequence>MRTAAAATAATSFAWRVTVSQGTRSRAPAFLGSAVCSSWSAAAAAATPSSVKGKQRQQRTWYSNIASQPLSSTEVAHESESSKTAQLRAAETAQLLEQVRAAHIDGDAAITAYTRLRRDPQSGLHELSDIKLERLCEAIVSAHAHVPAGMMVLDLRGSDGPFRAAPGSWRRLKALQILLGKGFSEDGKTHVLGKIKLLKALRFASVDSRALGATLEQHTTTSDSSSAFDVAVLRYVKVQHALAFLRQCCHDPELPARDFAIALLHHLRTSDNHKLSSKDRLNAFELAKLSHHIYFRSSIGAGDPQTCSDMVYHFQKAAQVDKDDLSVAREFAKRWRDTAIPKRAALPWSPLLEAAALCVRAYIKAGWCKSALYVVKQLHVRLSDGETGLRADASLQAGGNPVALLPADLLQEVLYAIGADPDLRDRGEGASLLISAFQMFESTLLPYIYSNRILSLTGLVQSQAMVAKCRARAIPVRGSDGRVEVAQLLETALRSRQGATLEGPASHGALIKAILTSPVFPVLFIHLVRLRRGDLVGSLLELLQLVPPLPSRSRAQGSLAALSSNTALSWVGHTESVIPTDRPVLIQAAAQAKLRWHSAFLYHRWAEDQLRQDNAMIFERMGGLGGGGGRIGDFAPPLREAVPATSTSRIGMPMAMAQQAVQRGLPVHSNAVTDSATCTWNMVKLFATSDVAPQSVTAVDTATTRDSLTEAEFARLIFSTFMALNSGRPLKAKDTTTMAAAAFSLNDTSTALSLLSSKLQTGSVPDIVDIGVVLAGFANNNVELAVKTFLDKLNNVQPTTAADATAEILERLEPAPELYSMLISKCVFRGRKDLVSQLLEDADRRGLMSTAVVRSLDVILRQNIDLRPQQFLHLLEQLTYADDWTPDPRILAWFCRCAARGQSLKEAMERAQAHAGANSDDPGHSDEDEGSLRTRQRGNVSDLTAAVGIFGLSARKLGYIHGPTALLLVKALANVNDPDSDQRILSKLLDQVAQMVFHADRIDAGAQQRMMEGTKWDKLKGHSAPSGTEQGDAVVNRNTSPGKRPSSVVADTLRSLPPSFFDDLVRAYVTLHDFKGATEIVLWMERAGIGRPTLSDTTRRVLQRRARSHEKGTKAVMDALEGKGRVTMGRLFWEPPSGKRGRKSSGDASSEG</sequence>
<accession>A0A8X7N5A6</accession>
<reference evidence="2" key="2">
    <citation type="journal article" date="2019" name="IMA Fungus">
        <title>Genome sequencing and comparison of five Tilletia species to identify candidate genes for the detection of regulated species infecting wheat.</title>
        <authorList>
            <person name="Nguyen H.D.T."/>
            <person name="Sultana T."/>
            <person name="Kesanakurti P."/>
            <person name="Hambleton S."/>
        </authorList>
    </citation>
    <scope>NUCLEOTIDE SEQUENCE</scope>
    <source>
        <strain evidence="2">DAOMC 236422</strain>
    </source>
</reference>
<organism evidence="2 3">
    <name type="scientific">Tilletia walkeri</name>
    <dbReference type="NCBI Taxonomy" id="117179"/>
    <lineage>
        <taxon>Eukaryota</taxon>
        <taxon>Fungi</taxon>
        <taxon>Dikarya</taxon>
        <taxon>Basidiomycota</taxon>
        <taxon>Ustilaginomycotina</taxon>
        <taxon>Exobasidiomycetes</taxon>
        <taxon>Tilletiales</taxon>
        <taxon>Tilletiaceae</taxon>
        <taxon>Tilletia</taxon>
    </lineage>
</organism>
<name>A0A8X7N5A6_9BASI</name>
<comment type="caution">
    <text evidence="2">The sequence shown here is derived from an EMBL/GenBank/DDBJ whole genome shotgun (WGS) entry which is preliminary data.</text>
</comment>
<keyword evidence="3" id="KW-1185">Reference proteome</keyword>
<reference evidence="2" key="1">
    <citation type="submission" date="2016-04" db="EMBL/GenBank/DDBJ databases">
        <authorList>
            <person name="Nguyen H.D."/>
            <person name="Samba Siva P."/>
            <person name="Cullis J."/>
            <person name="Levesque C.A."/>
            <person name="Hambleton S."/>
        </authorList>
    </citation>
    <scope>NUCLEOTIDE SEQUENCE</scope>
    <source>
        <strain evidence="2">DAOMC 236422</strain>
    </source>
</reference>
<evidence type="ECO:0000256" key="1">
    <source>
        <dbReference type="SAM" id="MobiDB-lite"/>
    </source>
</evidence>
<dbReference type="AlphaFoldDB" id="A0A8X7N5A6"/>
<evidence type="ECO:0000313" key="3">
    <source>
        <dbReference type="Proteomes" id="UP000078113"/>
    </source>
</evidence>
<protein>
    <submittedName>
        <fullName evidence="2">Uncharacterized protein</fullName>
    </submittedName>
</protein>
<feature type="region of interest" description="Disordered" evidence="1">
    <location>
        <begin position="1018"/>
        <end position="1047"/>
    </location>
</feature>